<gene>
    <name evidence="2" type="ORF">METZ01_LOCUS478205</name>
</gene>
<protein>
    <recommendedName>
        <fullName evidence="3">DUF1330 domain-containing protein</fullName>
    </recommendedName>
</protein>
<dbReference type="AlphaFoldDB" id="A0A383BZN3"/>
<evidence type="ECO:0008006" key="3">
    <source>
        <dbReference type="Google" id="ProtNLM"/>
    </source>
</evidence>
<name>A0A383BZN3_9ZZZZ</name>
<sequence length="94" mass="10492">MSYCRTTLVEFNSEKDADEAQADYSKNAASEFPEAEILLAIRTSPTSAIAVSVYPNEETAKKTTVARKARMEKTAHRRKSAEMHQGEVTLKVVR</sequence>
<evidence type="ECO:0000313" key="2">
    <source>
        <dbReference type="EMBL" id="SVE25351.1"/>
    </source>
</evidence>
<feature type="compositionally biased region" description="Basic and acidic residues" evidence="1">
    <location>
        <begin position="71"/>
        <end position="85"/>
    </location>
</feature>
<organism evidence="2">
    <name type="scientific">marine metagenome</name>
    <dbReference type="NCBI Taxonomy" id="408172"/>
    <lineage>
        <taxon>unclassified sequences</taxon>
        <taxon>metagenomes</taxon>
        <taxon>ecological metagenomes</taxon>
    </lineage>
</organism>
<accession>A0A383BZN3</accession>
<evidence type="ECO:0000256" key="1">
    <source>
        <dbReference type="SAM" id="MobiDB-lite"/>
    </source>
</evidence>
<dbReference type="EMBL" id="UINC01204567">
    <property type="protein sequence ID" value="SVE25351.1"/>
    <property type="molecule type" value="Genomic_DNA"/>
</dbReference>
<proteinExistence type="predicted"/>
<reference evidence="2" key="1">
    <citation type="submission" date="2018-05" db="EMBL/GenBank/DDBJ databases">
        <authorList>
            <person name="Lanie J.A."/>
            <person name="Ng W.-L."/>
            <person name="Kazmierczak K.M."/>
            <person name="Andrzejewski T.M."/>
            <person name="Davidsen T.M."/>
            <person name="Wayne K.J."/>
            <person name="Tettelin H."/>
            <person name="Glass J.I."/>
            <person name="Rusch D."/>
            <person name="Podicherti R."/>
            <person name="Tsui H.-C.T."/>
            <person name="Winkler M.E."/>
        </authorList>
    </citation>
    <scope>NUCLEOTIDE SEQUENCE</scope>
</reference>
<feature type="region of interest" description="Disordered" evidence="1">
    <location>
        <begin position="71"/>
        <end position="94"/>
    </location>
</feature>